<proteinExistence type="predicted"/>
<reference evidence="1" key="1">
    <citation type="submission" date="2021-10" db="EMBL/GenBank/DDBJ databases">
        <title>Melipona bicolor Genome sequencing and assembly.</title>
        <authorList>
            <person name="Araujo N.S."/>
            <person name="Arias M.C."/>
        </authorList>
    </citation>
    <scope>NUCLEOTIDE SEQUENCE</scope>
    <source>
        <strain evidence="1">USP_2M_L1-L4_2017</strain>
        <tissue evidence="1">Whole body</tissue>
    </source>
</reference>
<name>A0AA40KRS2_9HYME</name>
<dbReference type="Proteomes" id="UP001177670">
    <property type="component" value="Unassembled WGS sequence"/>
</dbReference>
<protein>
    <submittedName>
        <fullName evidence="1">Uncharacterized protein</fullName>
    </submittedName>
</protein>
<accession>A0AA40KRS2</accession>
<gene>
    <name evidence="1" type="ORF">K0M31_018520</name>
</gene>
<dbReference type="EMBL" id="JAHYIQ010000007">
    <property type="protein sequence ID" value="KAK1130388.1"/>
    <property type="molecule type" value="Genomic_DNA"/>
</dbReference>
<evidence type="ECO:0000313" key="1">
    <source>
        <dbReference type="EMBL" id="KAK1130388.1"/>
    </source>
</evidence>
<evidence type="ECO:0000313" key="2">
    <source>
        <dbReference type="Proteomes" id="UP001177670"/>
    </source>
</evidence>
<dbReference type="AlphaFoldDB" id="A0AA40KRS2"/>
<comment type="caution">
    <text evidence="1">The sequence shown here is derived from an EMBL/GenBank/DDBJ whole genome shotgun (WGS) entry which is preliminary data.</text>
</comment>
<keyword evidence="2" id="KW-1185">Reference proteome</keyword>
<sequence>MSECFRDGWLELGIVGIPRNRTDNGTKWWESERGVPRMEIPYSEIAISVESSRTSDSIHRLPVQTPLAV</sequence>
<organism evidence="1 2">
    <name type="scientific">Melipona bicolor</name>
    <dbReference type="NCBI Taxonomy" id="60889"/>
    <lineage>
        <taxon>Eukaryota</taxon>
        <taxon>Metazoa</taxon>
        <taxon>Ecdysozoa</taxon>
        <taxon>Arthropoda</taxon>
        <taxon>Hexapoda</taxon>
        <taxon>Insecta</taxon>
        <taxon>Pterygota</taxon>
        <taxon>Neoptera</taxon>
        <taxon>Endopterygota</taxon>
        <taxon>Hymenoptera</taxon>
        <taxon>Apocrita</taxon>
        <taxon>Aculeata</taxon>
        <taxon>Apoidea</taxon>
        <taxon>Anthophila</taxon>
        <taxon>Apidae</taxon>
        <taxon>Melipona</taxon>
    </lineage>
</organism>